<keyword evidence="6" id="KW-0067">ATP-binding</keyword>
<evidence type="ECO:0000259" key="11">
    <source>
        <dbReference type="SMART" id="SM00382"/>
    </source>
</evidence>
<keyword evidence="7 9" id="KW-0234">DNA repair</keyword>
<evidence type="ECO:0000256" key="10">
    <source>
        <dbReference type="SAM" id="Coils"/>
    </source>
</evidence>
<dbReference type="PANTHER" id="PTHR11059:SF0">
    <property type="entry name" value="DNA REPAIR PROTEIN RECN"/>
    <property type="match status" value="1"/>
</dbReference>
<evidence type="ECO:0000256" key="8">
    <source>
        <dbReference type="ARBA" id="ARBA00033408"/>
    </source>
</evidence>
<dbReference type="SMART" id="SM00382">
    <property type="entry name" value="AAA"/>
    <property type="match status" value="1"/>
</dbReference>
<dbReference type="Proteomes" id="UP000285961">
    <property type="component" value="Unassembled WGS sequence"/>
</dbReference>
<accession>A0A419F047</accession>
<dbReference type="GO" id="GO:0005524">
    <property type="term" value="F:ATP binding"/>
    <property type="evidence" value="ECO:0007669"/>
    <property type="project" value="UniProtKB-KW"/>
</dbReference>
<feature type="domain" description="AAA+ ATPase" evidence="11">
    <location>
        <begin position="21"/>
        <end position="525"/>
    </location>
</feature>
<dbReference type="InterPro" id="IPR027417">
    <property type="entry name" value="P-loop_NTPase"/>
</dbReference>
<organism evidence="12 13">
    <name type="scientific">Candidatus Abyssobacteria bacterium SURF_17</name>
    <dbReference type="NCBI Taxonomy" id="2093361"/>
    <lineage>
        <taxon>Bacteria</taxon>
        <taxon>Pseudomonadati</taxon>
        <taxon>Candidatus Hydrogenedentota</taxon>
        <taxon>Candidatus Abyssobacteria</taxon>
    </lineage>
</organism>
<evidence type="ECO:0000256" key="3">
    <source>
        <dbReference type="ARBA" id="ARBA00021315"/>
    </source>
</evidence>
<dbReference type="Pfam" id="PF02463">
    <property type="entry name" value="SMC_N"/>
    <property type="match status" value="1"/>
</dbReference>
<gene>
    <name evidence="12" type="primary">recN</name>
    <name evidence="12" type="ORF">C4532_08345</name>
</gene>
<dbReference type="NCBIfam" id="TIGR00634">
    <property type="entry name" value="recN"/>
    <property type="match status" value="1"/>
</dbReference>
<dbReference type="CDD" id="cd03241">
    <property type="entry name" value="ABC_RecN"/>
    <property type="match status" value="2"/>
</dbReference>
<dbReference type="PANTHER" id="PTHR11059">
    <property type="entry name" value="DNA REPAIR PROTEIN RECN"/>
    <property type="match status" value="1"/>
</dbReference>
<dbReference type="GO" id="GO:0009432">
    <property type="term" value="P:SOS response"/>
    <property type="evidence" value="ECO:0007669"/>
    <property type="project" value="TreeGrafter"/>
</dbReference>
<dbReference type="Gene3D" id="3.40.50.300">
    <property type="entry name" value="P-loop containing nucleotide triphosphate hydrolases"/>
    <property type="match status" value="2"/>
</dbReference>
<sequence length="574" mass="64215">MLETLHIRNFALIDDLIIPWKYGLNVLTGETGAGKSIIVDAMGLLLGERASTTFIRKDADSADIEALFDITDCTHVKQLLESMELDGSQDEVVLRRVIIPEGKSRCFLNGTVVTLNLLSQIGDLIVDIHGQHEHQSLLHPARHLTLLDEFSGLGADVAYVRQGYRDLKDRISALERVRAREASRNERVTELEEELALLDQADLREGEDEEIKTRRNVIAHSEKIHRLASEAYDMLSGGEMHPEPLVNTWGAIMQALQEIAEVDPSLKETLAPYEELRFKLDELGSMLQAYAARLEYDPGELDALEKRLEVISRLKRRHGCESLPELIAFRDRMRDEYDRLTGSSNERVKLERGLAQLRETMGKTAIVLSQKRSEAANRFEKKIQLHLRDLGMTNARFVVSVQQEETPDGPVTYKDKHWRLWSTGIDAVEFLFSANVGEPPRPLKAVASGGELSRVMLAIRTIVAHTDKVPVIIFDEIDTGVDANVGMRIAEKLASVASSQQVICVTHRAEIAAMADNHIVVDKQVVSGRTRTEVSFPAGNERVREIARMVGGDSGHANLVKYAQELLAFSRKGK</sequence>
<evidence type="ECO:0000313" key="13">
    <source>
        <dbReference type="Proteomes" id="UP000285961"/>
    </source>
</evidence>
<evidence type="ECO:0000256" key="1">
    <source>
        <dbReference type="ARBA" id="ARBA00003618"/>
    </source>
</evidence>
<name>A0A419F047_9BACT</name>
<comment type="function">
    <text evidence="1 9">May be involved in recombinational repair of damaged DNA.</text>
</comment>
<keyword evidence="5 9" id="KW-0227">DNA damage</keyword>
<evidence type="ECO:0000256" key="2">
    <source>
        <dbReference type="ARBA" id="ARBA00009441"/>
    </source>
</evidence>
<dbReference type="PIRSF" id="PIRSF003128">
    <property type="entry name" value="RecN"/>
    <property type="match status" value="1"/>
</dbReference>
<dbReference type="InterPro" id="IPR004604">
    <property type="entry name" value="DNA_recomb/repair_RecN"/>
</dbReference>
<protein>
    <recommendedName>
        <fullName evidence="3 9">DNA repair protein RecN</fullName>
    </recommendedName>
    <alternativeName>
        <fullName evidence="8 9">Recombination protein N</fullName>
    </alternativeName>
</protein>
<evidence type="ECO:0000313" key="12">
    <source>
        <dbReference type="EMBL" id="RJP71143.1"/>
    </source>
</evidence>
<dbReference type="InterPro" id="IPR003395">
    <property type="entry name" value="RecF/RecN/SMC_N"/>
</dbReference>
<evidence type="ECO:0000256" key="9">
    <source>
        <dbReference type="PIRNR" id="PIRNR003128"/>
    </source>
</evidence>
<reference evidence="12 13" key="1">
    <citation type="journal article" date="2017" name="ISME J.">
        <title>Energy and carbon metabolisms in a deep terrestrial subsurface fluid microbial community.</title>
        <authorList>
            <person name="Momper L."/>
            <person name="Jungbluth S.P."/>
            <person name="Lee M.D."/>
            <person name="Amend J.P."/>
        </authorList>
    </citation>
    <scope>NUCLEOTIDE SEQUENCE [LARGE SCALE GENOMIC DNA]</scope>
    <source>
        <strain evidence="12">SURF_17</strain>
    </source>
</reference>
<evidence type="ECO:0000256" key="6">
    <source>
        <dbReference type="ARBA" id="ARBA00022840"/>
    </source>
</evidence>
<comment type="similarity">
    <text evidence="2 9">Belongs to the RecN family.</text>
</comment>
<feature type="coiled-coil region" evidence="10">
    <location>
        <begin position="164"/>
        <end position="194"/>
    </location>
</feature>
<dbReference type="InterPro" id="IPR003593">
    <property type="entry name" value="AAA+_ATPase"/>
</dbReference>
<proteinExistence type="inferred from homology"/>
<keyword evidence="4" id="KW-0547">Nucleotide-binding</keyword>
<dbReference type="GO" id="GO:0006310">
    <property type="term" value="P:DNA recombination"/>
    <property type="evidence" value="ECO:0007669"/>
    <property type="project" value="InterPro"/>
</dbReference>
<dbReference type="SUPFAM" id="SSF52540">
    <property type="entry name" value="P-loop containing nucleoside triphosphate hydrolases"/>
    <property type="match status" value="1"/>
</dbReference>
<evidence type="ECO:0000256" key="7">
    <source>
        <dbReference type="ARBA" id="ARBA00023204"/>
    </source>
</evidence>
<keyword evidence="10" id="KW-0175">Coiled coil</keyword>
<dbReference type="FunFam" id="3.40.50.300:FF:000319">
    <property type="entry name" value="DNA repair protein RecN"/>
    <property type="match status" value="1"/>
</dbReference>
<dbReference type="GO" id="GO:0043590">
    <property type="term" value="C:bacterial nucleoid"/>
    <property type="evidence" value="ECO:0007669"/>
    <property type="project" value="TreeGrafter"/>
</dbReference>
<evidence type="ECO:0000256" key="5">
    <source>
        <dbReference type="ARBA" id="ARBA00022763"/>
    </source>
</evidence>
<dbReference type="AlphaFoldDB" id="A0A419F047"/>
<dbReference type="GO" id="GO:0006281">
    <property type="term" value="P:DNA repair"/>
    <property type="evidence" value="ECO:0007669"/>
    <property type="project" value="UniProtKB-KW"/>
</dbReference>
<evidence type="ECO:0000256" key="4">
    <source>
        <dbReference type="ARBA" id="ARBA00022741"/>
    </source>
</evidence>
<comment type="caution">
    <text evidence="12">The sequence shown here is derived from an EMBL/GenBank/DDBJ whole genome shotgun (WGS) entry which is preliminary data.</text>
</comment>
<dbReference type="EMBL" id="QZKI01000062">
    <property type="protein sequence ID" value="RJP71143.1"/>
    <property type="molecule type" value="Genomic_DNA"/>
</dbReference>